<dbReference type="InterPro" id="IPR036047">
    <property type="entry name" value="F-box-like_dom_sf"/>
</dbReference>
<dbReference type="SMART" id="SM00256">
    <property type="entry name" value="FBOX"/>
    <property type="match status" value="1"/>
</dbReference>
<protein>
    <recommendedName>
        <fullName evidence="1">F-box domain-containing protein</fullName>
    </recommendedName>
</protein>
<dbReference type="PROSITE" id="PS50181">
    <property type="entry name" value="FBOX"/>
    <property type="match status" value="1"/>
</dbReference>
<evidence type="ECO:0000313" key="2">
    <source>
        <dbReference type="EMBL" id="ELA34932.1"/>
    </source>
</evidence>
<name>L2G8K3_COLFN</name>
<dbReference type="SUPFAM" id="SSF81383">
    <property type="entry name" value="F-box domain"/>
    <property type="match status" value="1"/>
</dbReference>
<gene>
    <name evidence="2" type="ORF">CGGC5_5274</name>
</gene>
<dbReference type="STRING" id="1213859.L2G8K3"/>
<reference evidence="2" key="1">
    <citation type="submission" date="2012-08" db="EMBL/GenBank/DDBJ databases">
        <title>Genome analysis of Colletotrichum orbiculare and Colletotrichum fructicola.</title>
        <authorList>
            <person name="Gan P.H.P."/>
            <person name="Ikeda K."/>
            <person name="Irieda H."/>
            <person name="Narusaka M."/>
            <person name="O'Connell R.J."/>
            <person name="Narusaka Y."/>
            <person name="Takano Y."/>
            <person name="Kubo Y."/>
            <person name="Shirasu K."/>
        </authorList>
    </citation>
    <scope>NUCLEOTIDE SEQUENCE</scope>
    <source>
        <strain evidence="2">Nara gc5</strain>
    </source>
</reference>
<dbReference type="AlphaFoldDB" id="L2G8K3"/>
<accession>L2G8K3</accession>
<dbReference type="Pfam" id="PF00646">
    <property type="entry name" value="F-box"/>
    <property type="match status" value="1"/>
</dbReference>
<evidence type="ECO:0000259" key="1">
    <source>
        <dbReference type="PROSITE" id="PS50181"/>
    </source>
</evidence>
<organism evidence="2">
    <name type="scientific">Colletotrichum fructicola (strain Nara gc5)</name>
    <name type="common">Anthracnose fungus</name>
    <name type="synonym">Colletotrichum gloeosporioides (strain Nara gc5)</name>
    <dbReference type="NCBI Taxonomy" id="1213859"/>
    <lineage>
        <taxon>Eukaryota</taxon>
        <taxon>Fungi</taxon>
        <taxon>Dikarya</taxon>
        <taxon>Ascomycota</taxon>
        <taxon>Pezizomycotina</taxon>
        <taxon>Sordariomycetes</taxon>
        <taxon>Hypocreomycetidae</taxon>
        <taxon>Glomerellales</taxon>
        <taxon>Glomerellaceae</taxon>
        <taxon>Colletotrichum</taxon>
        <taxon>Colletotrichum gloeosporioides species complex</taxon>
    </lineage>
</organism>
<sequence>MESTIRQEPSFPGLSILDVPNDILLCIFDFLDLHDLFILSRTNQFFRNLTKRSVRIWNADVCSLPLNERYRFWTVLGYTRPDHYVCEDCCRLHRFGIRHRYFGPVAKPRNSGRPYQLPSCNPNKTSSANIDTHAYRHADIQIALKCHMRGLFENQLYKRVMETRRDRFQPDYLPLGNLWAVKESVPKIVRGRFLVARELKNNAIVRSTLNLRPVCPHEHGYGEHIVSRLLPRQARVVVSLYSLRLPAPSAPPAPTPTSNTAADFKRAVLSAERHPGCEFVGSCDRCPIDFAVAVKGGQTCVRVWCDYGSYGTPMDLSWRVHVSCQTNDDTLGPTLSHEPGSVRRMFERGY</sequence>
<dbReference type="HOGENOM" id="CLU_058270_0_0_1"/>
<dbReference type="CDD" id="cd09917">
    <property type="entry name" value="F-box_SF"/>
    <property type="match status" value="1"/>
</dbReference>
<dbReference type="EMBL" id="KB020589">
    <property type="protein sequence ID" value="ELA34932.1"/>
    <property type="molecule type" value="Genomic_DNA"/>
</dbReference>
<dbReference type="InterPro" id="IPR001810">
    <property type="entry name" value="F-box_dom"/>
</dbReference>
<feature type="domain" description="F-box" evidence="1">
    <location>
        <begin position="13"/>
        <end position="60"/>
    </location>
</feature>
<proteinExistence type="predicted"/>